<accession>A0ABW5FNG5</accession>
<comment type="caution">
    <text evidence="2">The sequence shown here is derived from an EMBL/GenBank/DDBJ whole genome shotgun (WGS) entry which is preliminary data.</text>
</comment>
<reference evidence="3" key="1">
    <citation type="journal article" date="2019" name="Int. J. Syst. Evol. Microbiol.">
        <title>The Global Catalogue of Microorganisms (GCM) 10K type strain sequencing project: providing services to taxonomists for standard genome sequencing and annotation.</title>
        <authorList>
            <consortium name="The Broad Institute Genomics Platform"/>
            <consortium name="The Broad Institute Genome Sequencing Center for Infectious Disease"/>
            <person name="Wu L."/>
            <person name="Ma J."/>
        </authorList>
    </citation>
    <scope>NUCLEOTIDE SEQUENCE [LARGE SCALE GENOMIC DNA]</scope>
    <source>
        <strain evidence="3">CGMCC 4.7645</strain>
    </source>
</reference>
<dbReference type="RefSeq" id="WP_378263465.1">
    <property type="nucleotide sequence ID" value="NZ_JBHUKR010000006.1"/>
</dbReference>
<sequence>MPERVRTLGEIAELVRSKNAGPFWITIDAFFTSDADYELVTKSVVVNRTTIAGLYQADPALLMIYRLPSIRVIKVSFPRPVVQGSFTDRDIHSGQQHIPLAGLRIPAAGHPLRAESRDA</sequence>
<proteinExistence type="predicted"/>
<dbReference type="EMBL" id="JBHUKR010000006">
    <property type="protein sequence ID" value="MFD2416565.1"/>
    <property type="molecule type" value="Genomic_DNA"/>
</dbReference>
<protein>
    <submittedName>
        <fullName evidence="2">DUF4387 domain-containing protein</fullName>
    </submittedName>
</protein>
<evidence type="ECO:0000259" key="1">
    <source>
        <dbReference type="Pfam" id="PF14330"/>
    </source>
</evidence>
<name>A0ABW5FNG5_9PSEU</name>
<gene>
    <name evidence="2" type="ORF">ACFSXZ_09495</name>
</gene>
<keyword evidence="3" id="KW-1185">Reference proteome</keyword>
<evidence type="ECO:0000313" key="2">
    <source>
        <dbReference type="EMBL" id="MFD2416565.1"/>
    </source>
</evidence>
<dbReference type="InterPro" id="IPR025496">
    <property type="entry name" value="DUF4387"/>
</dbReference>
<organism evidence="2 3">
    <name type="scientific">Amycolatopsis pigmentata</name>
    <dbReference type="NCBI Taxonomy" id="450801"/>
    <lineage>
        <taxon>Bacteria</taxon>
        <taxon>Bacillati</taxon>
        <taxon>Actinomycetota</taxon>
        <taxon>Actinomycetes</taxon>
        <taxon>Pseudonocardiales</taxon>
        <taxon>Pseudonocardiaceae</taxon>
        <taxon>Amycolatopsis</taxon>
    </lineage>
</organism>
<feature type="domain" description="DUF4387" evidence="1">
    <location>
        <begin position="8"/>
        <end position="103"/>
    </location>
</feature>
<dbReference type="Pfam" id="PF14330">
    <property type="entry name" value="DUF4387"/>
    <property type="match status" value="1"/>
</dbReference>
<dbReference type="Proteomes" id="UP001597417">
    <property type="component" value="Unassembled WGS sequence"/>
</dbReference>
<evidence type="ECO:0000313" key="3">
    <source>
        <dbReference type="Proteomes" id="UP001597417"/>
    </source>
</evidence>